<dbReference type="Gene3D" id="3.40.50.410">
    <property type="entry name" value="von Willebrand factor, type A domain"/>
    <property type="match status" value="1"/>
</dbReference>
<feature type="domain" description="VWFA" evidence="1">
    <location>
        <begin position="1"/>
        <end position="91"/>
    </location>
</feature>
<protein>
    <submittedName>
        <fullName evidence="2">VWA domain-containing protein</fullName>
    </submittedName>
</protein>
<dbReference type="AlphaFoldDB" id="A0A428MRV5"/>
<dbReference type="InterPro" id="IPR036465">
    <property type="entry name" value="vWFA_dom_sf"/>
</dbReference>
<gene>
    <name evidence="2" type="ORF">D7Z54_34295</name>
</gene>
<comment type="caution">
    <text evidence="2">The sequence shown here is derived from an EMBL/GenBank/DDBJ whole genome shotgun (WGS) entry which is preliminary data.</text>
</comment>
<evidence type="ECO:0000313" key="3">
    <source>
        <dbReference type="Proteomes" id="UP000275076"/>
    </source>
</evidence>
<keyword evidence="3" id="KW-1185">Reference proteome</keyword>
<sequence length="98" mass="10216">MSGGRIRQILLLTDGCSNQGEDPAAVAAFANEKGINVNVIGILEQESGRNQGMQEVENIAASGGGVSQVVYASQLSQTVQMVTKQAMTQTLQGVVHGE</sequence>
<accession>A0A428MRV5</accession>
<reference evidence="2 3" key="1">
    <citation type="submission" date="2018-10" db="EMBL/GenBank/DDBJ databases">
        <title>Draft genome sequence of Bacillus salarius IM0101, isolated from a hypersaline soil in Inner Mongolia, China.</title>
        <authorList>
            <person name="Yamprayoonswat W."/>
            <person name="Boonvisut S."/>
            <person name="Jumpathong W."/>
            <person name="Sittihan S."/>
            <person name="Ruangsuj P."/>
            <person name="Wanthongcharoen S."/>
            <person name="Thongpramul N."/>
            <person name="Pimmason S."/>
            <person name="Yu B."/>
            <person name="Yasawong M."/>
        </authorList>
    </citation>
    <scope>NUCLEOTIDE SEQUENCE [LARGE SCALE GENOMIC DNA]</scope>
    <source>
        <strain evidence="2 3">IM0101</strain>
    </source>
</reference>
<evidence type="ECO:0000313" key="2">
    <source>
        <dbReference type="EMBL" id="RSL28852.1"/>
    </source>
</evidence>
<proteinExistence type="predicted"/>
<organism evidence="2 3">
    <name type="scientific">Salibacterium salarium</name>
    <dbReference type="NCBI Taxonomy" id="284579"/>
    <lineage>
        <taxon>Bacteria</taxon>
        <taxon>Bacillati</taxon>
        <taxon>Bacillota</taxon>
        <taxon>Bacilli</taxon>
        <taxon>Bacillales</taxon>
        <taxon>Bacillaceae</taxon>
    </lineage>
</organism>
<feature type="non-terminal residue" evidence="2">
    <location>
        <position position="98"/>
    </location>
</feature>
<evidence type="ECO:0000259" key="1">
    <source>
        <dbReference type="PROSITE" id="PS50234"/>
    </source>
</evidence>
<dbReference type="EMBL" id="RBVX01000133">
    <property type="protein sequence ID" value="RSL28852.1"/>
    <property type="molecule type" value="Genomic_DNA"/>
</dbReference>
<dbReference type="OrthoDB" id="2960279at2"/>
<dbReference type="InterPro" id="IPR002035">
    <property type="entry name" value="VWF_A"/>
</dbReference>
<dbReference type="Proteomes" id="UP000275076">
    <property type="component" value="Unassembled WGS sequence"/>
</dbReference>
<dbReference type="Pfam" id="PF00092">
    <property type="entry name" value="VWA"/>
    <property type="match status" value="1"/>
</dbReference>
<name>A0A428MRV5_9BACI</name>
<dbReference type="SUPFAM" id="SSF53300">
    <property type="entry name" value="vWA-like"/>
    <property type="match status" value="1"/>
</dbReference>
<dbReference type="RefSeq" id="WP_143006062.1">
    <property type="nucleotide sequence ID" value="NZ_RBVX01000133.1"/>
</dbReference>
<dbReference type="PROSITE" id="PS50234">
    <property type="entry name" value="VWFA"/>
    <property type="match status" value="1"/>
</dbReference>